<evidence type="ECO:0000256" key="1">
    <source>
        <dbReference type="ARBA" id="ARBA00022729"/>
    </source>
</evidence>
<dbReference type="InterPro" id="IPR029052">
    <property type="entry name" value="Metallo-depent_PP-like"/>
</dbReference>
<feature type="domain" description="Phospholipase D N-terminal" evidence="3">
    <location>
        <begin position="58"/>
        <end position="145"/>
    </location>
</feature>
<dbReference type="Gene3D" id="3.60.21.70">
    <property type="entry name" value="PhoD-like phosphatase"/>
    <property type="match status" value="1"/>
</dbReference>
<dbReference type="InterPro" id="IPR032093">
    <property type="entry name" value="PhoD_N"/>
</dbReference>
<dbReference type="CDD" id="cd07389">
    <property type="entry name" value="MPP_PhoD"/>
    <property type="match status" value="1"/>
</dbReference>
<dbReference type="InterPro" id="IPR052900">
    <property type="entry name" value="Phospholipid_Metab_Enz"/>
</dbReference>
<organism evidence="4 5">
    <name type="scientific">Vibrio antiquarius (strain Ex25)</name>
    <dbReference type="NCBI Taxonomy" id="150340"/>
    <lineage>
        <taxon>Bacteria</taxon>
        <taxon>Pseudomonadati</taxon>
        <taxon>Pseudomonadota</taxon>
        <taxon>Gammaproteobacteria</taxon>
        <taxon>Vibrionales</taxon>
        <taxon>Vibrionaceae</taxon>
        <taxon>Vibrio</taxon>
        <taxon>Vibrio diabolicus subgroup</taxon>
    </lineage>
</organism>
<dbReference type="Pfam" id="PF09423">
    <property type="entry name" value="PhoD"/>
    <property type="match status" value="1"/>
</dbReference>
<name>A0ABM9WTH0_VIBAE</name>
<reference evidence="5" key="1">
    <citation type="submission" date="2006-10" db="EMBL/GenBank/DDBJ databases">
        <authorList>
            <person name="Heidelberg J."/>
            <person name="Sebastian Y."/>
        </authorList>
    </citation>
    <scope>NUCLEOTIDE SEQUENCE [LARGE SCALE GENOMIC DNA]</scope>
    <source>
        <strain evidence="5">EX25</strain>
    </source>
</reference>
<dbReference type="Gene3D" id="2.60.40.380">
    <property type="entry name" value="Purple acid phosphatase-like, N-terminal"/>
    <property type="match status" value="1"/>
</dbReference>
<evidence type="ECO:0000313" key="5">
    <source>
        <dbReference type="Proteomes" id="UP000242664"/>
    </source>
</evidence>
<dbReference type="PANTHER" id="PTHR43606">
    <property type="entry name" value="PHOSPHATASE, PUTATIVE (AFU_ORTHOLOGUE AFUA_6G08710)-RELATED"/>
    <property type="match status" value="1"/>
</dbReference>
<dbReference type="EMBL" id="DS267828">
    <property type="protein sequence ID" value="EDN56709.1"/>
    <property type="molecule type" value="Genomic_DNA"/>
</dbReference>
<proteinExistence type="predicted"/>
<dbReference type="InterPro" id="IPR018946">
    <property type="entry name" value="PhoD-like_MPP"/>
</dbReference>
<dbReference type="NCBIfam" id="TIGR01409">
    <property type="entry name" value="TAT_signal_seq"/>
    <property type="match status" value="1"/>
</dbReference>
<protein>
    <submittedName>
        <fullName evidence="4">Phosphodiesterase/alkaline phosphatase D</fullName>
    </submittedName>
</protein>
<gene>
    <name evidence="4" type="ORF">VEx25_0844</name>
</gene>
<evidence type="ECO:0000259" key="2">
    <source>
        <dbReference type="Pfam" id="PF09423"/>
    </source>
</evidence>
<dbReference type="SUPFAM" id="SSF56300">
    <property type="entry name" value="Metallo-dependent phosphatases"/>
    <property type="match status" value="1"/>
</dbReference>
<keyword evidence="1" id="KW-0732">Signal</keyword>
<sequence>MIESPRHLGIKTNTIRKEVNMSLSRRDFMKAASSTAIVTGLVGCGSDASESVAVTFEHGVASGDPTQTQVIIWTRVTTSASYADVSWQVSSNENFTDIVQSGTFATDTSRDFTVKVDVQNLNANSRYYYRFMVGDVTSEVGQTQTLPEDGVEKASMAVVSCANYPAGYFHVYREILNQHEQDPFDVVLHLGDYIYEYGAGGYASEDAEALGREPSKGTECITLDDYRKRYAQYRQDADLQALHASLPMIAVWDDHELANDTWKNGAENHQEEEGSFNDRRAAAAAAWTEWLPVRENTFSNMLIYRQFSFGSLVNLMMLDTRLVGRDKPLDYFSLSSPKMEAIGGLVAQSRSEDRELLGADQLAWLMDAFSTHDATWNVLGQQVLMSRMELPSSVMTAMFQLFTATEDQKTEALLAVNSAITGYLFDPSLDTIALPYNLDAWDGYYVEREKVYQLAKASSGNFVCLAGDTHNAWASELKDVSKHPIGIEFATSSVSSPGLEAYLALDPVAIAQMEYTLPHLVSELQWADIKQRGFMRVTFTPDKAESTWYFVSTIKDKTYQVTTKSASTTDGTTLNIG</sequence>
<dbReference type="PROSITE" id="PS51318">
    <property type="entry name" value="TAT"/>
    <property type="match status" value="1"/>
</dbReference>
<accession>A0ABM9WTH0</accession>
<evidence type="ECO:0000259" key="3">
    <source>
        <dbReference type="Pfam" id="PF16655"/>
    </source>
</evidence>
<dbReference type="InterPro" id="IPR006311">
    <property type="entry name" value="TAT_signal"/>
</dbReference>
<dbReference type="Pfam" id="PF16655">
    <property type="entry name" value="PhoD_N"/>
    <property type="match status" value="1"/>
</dbReference>
<dbReference type="Proteomes" id="UP000242664">
    <property type="component" value="Unassembled WGS sequence"/>
</dbReference>
<feature type="domain" description="PhoD-like phosphatase metallophosphatase" evidence="2">
    <location>
        <begin position="156"/>
        <end position="548"/>
    </location>
</feature>
<evidence type="ECO:0000313" key="4">
    <source>
        <dbReference type="EMBL" id="EDN56709.1"/>
    </source>
</evidence>
<dbReference type="InterPro" id="IPR019546">
    <property type="entry name" value="TAT_signal_bac_arc"/>
</dbReference>
<dbReference type="InterPro" id="IPR038607">
    <property type="entry name" value="PhoD-like_sf"/>
</dbReference>
<keyword evidence="5" id="KW-1185">Reference proteome</keyword>
<dbReference type="PANTHER" id="PTHR43606:SF2">
    <property type="entry name" value="ALKALINE PHOSPHATASE FAMILY PROTEIN (AFU_ORTHOLOGUE AFUA_5G03860)"/>
    <property type="match status" value="1"/>
</dbReference>